<dbReference type="RefSeq" id="WP_309059784.1">
    <property type="nucleotide sequence ID" value="NZ_BAAASS010000003.1"/>
</dbReference>
<accession>A0ABW0D2F5</accession>
<proteinExistence type="predicted"/>
<evidence type="ECO:0000313" key="3">
    <source>
        <dbReference type="Proteomes" id="UP001596156"/>
    </source>
</evidence>
<keyword evidence="3" id="KW-1185">Reference proteome</keyword>
<dbReference type="Proteomes" id="UP001596156">
    <property type="component" value="Unassembled WGS sequence"/>
</dbReference>
<gene>
    <name evidence="2" type="ORF">ACFPN6_03390</name>
</gene>
<dbReference type="EMBL" id="JBHSKL010000003">
    <property type="protein sequence ID" value="MFC5223661.1"/>
    <property type="molecule type" value="Genomic_DNA"/>
</dbReference>
<sequence>MITELAVERVEFTCGHCWHRWSADYDVQYYRDENGDEWEYFTRDGHGVPSPYDPQGAPPCSLCGRRWVGRLTARRSVPVPPGPVGTPRHRITTSRELHRTDRHAAPPLEANAHEQPQQDTPAASSGRAGHG</sequence>
<protein>
    <submittedName>
        <fullName evidence="2">Uncharacterized protein</fullName>
    </submittedName>
</protein>
<name>A0ABW0D2F5_STRFI</name>
<feature type="compositionally biased region" description="Basic and acidic residues" evidence="1">
    <location>
        <begin position="93"/>
        <end position="104"/>
    </location>
</feature>
<feature type="region of interest" description="Disordered" evidence="1">
    <location>
        <begin position="74"/>
        <end position="131"/>
    </location>
</feature>
<evidence type="ECO:0000313" key="2">
    <source>
        <dbReference type="EMBL" id="MFC5223661.1"/>
    </source>
</evidence>
<feature type="compositionally biased region" description="Polar residues" evidence="1">
    <location>
        <begin position="114"/>
        <end position="123"/>
    </location>
</feature>
<comment type="caution">
    <text evidence="2">The sequence shown here is derived from an EMBL/GenBank/DDBJ whole genome shotgun (WGS) entry which is preliminary data.</text>
</comment>
<reference evidence="3" key="1">
    <citation type="journal article" date="2019" name="Int. J. Syst. Evol. Microbiol.">
        <title>The Global Catalogue of Microorganisms (GCM) 10K type strain sequencing project: providing services to taxonomists for standard genome sequencing and annotation.</title>
        <authorList>
            <consortium name="The Broad Institute Genomics Platform"/>
            <consortium name="The Broad Institute Genome Sequencing Center for Infectious Disease"/>
            <person name="Wu L."/>
            <person name="Ma J."/>
        </authorList>
    </citation>
    <scope>NUCLEOTIDE SEQUENCE [LARGE SCALE GENOMIC DNA]</scope>
    <source>
        <strain evidence="3">CCM 8479</strain>
    </source>
</reference>
<evidence type="ECO:0000256" key="1">
    <source>
        <dbReference type="SAM" id="MobiDB-lite"/>
    </source>
</evidence>
<organism evidence="2 3">
    <name type="scientific">Streptomyces fimbriatus</name>
    <dbReference type="NCBI Taxonomy" id="68197"/>
    <lineage>
        <taxon>Bacteria</taxon>
        <taxon>Bacillati</taxon>
        <taxon>Actinomycetota</taxon>
        <taxon>Actinomycetes</taxon>
        <taxon>Kitasatosporales</taxon>
        <taxon>Streptomycetaceae</taxon>
        <taxon>Streptomyces</taxon>
    </lineage>
</organism>